<name>A0A8X6Q418_NEPPI</name>
<dbReference type="OrthoDB" id="10479078at2759"/>
<evidence type="ECO:0000313" key="1">
    <source>
        <dbReference type="EMBL" id="GFU00959.1"/>
    </source>
</evidence>
<organism evidence="1 2">
    <name type="scientific">Nephila pilipes</name>
    <name type="common">Giant wood spider</name>
    <name type="synonym">Nephila maculata</name>
    <dbReference type="NCBI Taxonomy" id="299642"/>
    <lineage>
        <taxon>Eukaryota</taxon>
        <taxon>Metazoa</taxon>
        <taxon>Ecdysozoa</taxon>
        <taxon>Arthropoda</taxon>
        <taxon>Chelicerata</taxon>
        <taxon>Arachnida</taxon>
        <taxon>Araneae</taxon>
        <taxon>Araneomorphae</taxon>
        <taxon>Entelegynae</taxon>
        <taxon>Araneoidea</taxon>
        <taxon>Nephilidae</taxon>
        <taxon>Nephila</taxon>
    </lineage>
</organism>
<gene>
    <name evidence="1" type="ORF">NPIL_597381</name>
</gene>
<comment type="caution">
    <text evidence="1">The sequence shown here is derived from an EMBL/GenBank/DDBJ whole genome shotgun (WGS) entry which is preliminary data.</text>
</comment>
<proteinExistence type="predicted"/>
<dbReference type="EMBL" id="BMAW01027187">
    <property type="protein sequence ID" value="GFU00959.1"/>
    <property type="molecule type" value="Genomic_DNA"/>
</dbReference>
<dbReference type="AlphaFoldDB" id="A0A8X6Q418"/>
<accession>A0A8X6Q418</accession>
<keyword evidence="2" id="KW-1185">Reference proteome</keyword>
<reference evidence="1" key="1">
    <citation type="submission" date="2020-08" db="EMBL/GenBank/DDBJ databases">
        <title>Multicomponent nature underlies the extraordinary mechanical properties of spider dragline silk.</title>
        <authorList>
            <person name="Kono N."/>
            <person name="Nakamura H."/>
            <person name="Mori M."/>
            <person name="Yoshida Y."/>
            <person name="Ohtoshi R."/>
            <person name="Malay A.D."/>
            <person name="Moran D.A.P."/>
            <person name="Tomita M."/>
            <person name="Numata K."/>
            <person name="Arakawa K."/>
        </authorList>
    </citation>
    <scope>NUCLEOTIDE SEQUENCE</scope>
</reference>
<protein>
    <submittedName>
        <fullName evidence="1">Uncharacterized protein</fullName>
    </submittedName>
</protein>
<sequence length="101" mass="11711">MYKISIYAGRKITNLRATKQGSRQPSSDHRKERCIRIKLGSTYDLRQPDERDWDTAEVRQRDSYKEAGCSNSNHLSIDGFLNRNFSWMGCPGRLNFTPAKL</sequence>
<dbReference type="Proteomes" id="UP000887013">
    <property type="component" value="Unassembled WGS sequence"/>
</dbReference>
<evidence type="ECO:0000313" key="2">
    <source>
        <dbReference type="Proteomes" id="UP000887013"/>
    </source>
</evidence>